<dbReference type="GO" id="GO:0006351">
    <property type="term" value="P:DNA-templated transcription"/>
    <property type="evidence" value="ECO:0007669"/>
    <property type="project" value="TreeGrafter"/>
</dbReference>
<dbReference type="InterPro" id="IPR048846">
    <property type="entry name" value="PaaX-like_central"/>
</dbReference>
<accession>A0A7L4YSG3</accession>
<dbReference type="Gene3D" id="1.10.10.10">
    <property type="entry name" value="Winged helix-like DNA-binding domain superfamily/Winged helix DNA-binding domain"/>
    <property type="match status" value="1"/>
</dbReference>
<dbReference type="EMBL" id="CP047156">
    <property type="protein sequence ID" value="QHC02030.1"/>
    <property type="molecule type" value="Genomic_DNA"/>
</dbReference>
<feature type="domain" description="Transcriptional repressor PaaX-like C-terminal" evidence="2">
    <location>
        <begin position="179"/>
        <end position="244"/>
    </location>
</feature>
<dbReference type="Pfam" id="PF08223">
    <property type="entry name" value="PaaX_C"/>
    <property type="match status" value="1"/>
</dbReference>
<dbReference type="PANTHER" id="PTHR30319:SF1">
    <property type="entry name" value="TRANSCRIPTIONAL REPRESSOR PAAX"/>
    <property type="match status" value="1"/>
</dbReference>
<evidence type="ECO:0000259" key="2">
    <source>
        <dbReference type="Pfam" id="PF08223"/>
    </source>
</evidence>
<protein>
    <submittedName>
        <fullName evidence="4">PaaX domain-containing protein, C-domain protein</fullName>
    </submittedName>
</protein>
<evidence type="ECO:0000313" key="4">
    <source>
        <dbReference type="EMBL" id="QHC02030.1"/>
    </source>
</evidence>
<dbReference type="Pfam" id="PF07848">
    <property type="entry name" value="PaaX"/>
    <property type="match status" value="1"/>
</dbReference>
<dbReference type="Pfam" id="PF20803">
    <property type="entry name" value="PaaX_M"/>
    <property type="match status" value="1"/>
</dbReference>
<dbReference type="AlphaFoldDB" id="A0A7L4YSG3"/>
<dbReference type="InterPro" id="IPR013225">
    <property type="entry name" value="PaaX_C"/>
</dbReference>
<feature type="domain" description="Transcriptional repressor PaaX-like N-terminal" evidence="1">
    <location>
        <begin position="19"/>
        <end position="79"/>
    </location>
</feature>
<keyword evidence="5" id="KW-1185">Reference proteome</keyword>
<evidence type="ECO:0000313" key="5">
    <source>
        <dbReference type="Proteomes" id="UP000463857"/>
    </source>
</evidence>
<reference evidence="4 5" key="1">
    <citation type="journal article" date="2018" name="Int. J. Syst. Evol. Microbiol.">
        <title>Epidermidibacterium keratini gen. nov., sp. nov., a member of the family Sporichthyaceae, isolated from keratin epidermis.</title>
        <authorList>
            <person name="Lee D.G."/>
            <person name="Trujillo M.E."/>
            <person name="Kang S."/>
            <person name="Nam J.J."/>
            <person name="Kim Y.J."/>
        </authorList>
    </citation>
    <scope>NUCLEOTIDE SEQUENCE [LARGE SCALE GENOMIC DNA]</scope>
    <source>
        <strain evidence="4 5">EPI-7</strain>
    </source>
</reference>
<dbReference type="InParanoid" id="A0A7L4YSG3"/>
<dbReference type="KEGG" id="eke:EK0264_18275"/>
<sequence length="252" mass="28507">MNRVEQERNVAALVRPLSTRSVILSALLGHHPPVMPVSQLVRVGALFDIAEGTIRVALSRMTTSGELLRDGDGYRLNDRLIERQQLQDSSRQPQTSAWDGSWRMVAITAGRRSRSERDAFRNAMRAQRMAELREGLWMRPDNIAVSASDGSESSDDLVYFTSYPRDPEPLVRELWDLNEWSERARALLSAMDESLALPDAFAVSAAVLRHLMVDPLLPAELLDNDWPGAELRTTYASFDSRFRAELEEQLRD</sequence>
<dbReference type="InterPro" id="IPR012906">
    <property type="entry name" value="PaaX-like_N"/>
</dbReference>
<feature type="domain" description="Transcriptional repressor PaaX-like central Cas2-like" evidence="3">
    <location>
        <begin position="96"/>
        <end position="148"/>
    </location>
</feature>
<organism evidence="4 5">
    <name type="scientific">Epidermidibacterium keratini</name>
    <dbReference type="NCBI Taxonomy" id="1891644"/>
    <lineage>
        <taxon>Bacteria</taxon>
        <taxon>Bacillati</taxon>
        <taxon>Actinomycetota</taxon>
        <taxon>Actinomycetes</taxon>
        <taxon>Sporichthyales</taxon>
        <taxon>Sporichthyaceae</taxon>
        <taxon>Epidermidibacterium</taxon>
    </lineage>
</organism>
<dbReference type="Gene3D" id="1.20.58.1460">
    <property type="match status" value="1"/>
</dbReference>
<dbReference type="OrthoDB" id="2270427at2"/>
<name>A0A7L4YSG3_9ACTN</name>
<gene>
    <name evidence="4" type="ORF">EK0264_18275</name>
</gene>
<dbReference type="Proteomes" id="UP000463857">
    <property type="component" value="Chromosome"/>
</dbReference>
<dbReference type="RefSeq" id="WP_159547154.1">
    <property type="nucleotide sequence ID" value="NZ_CP047156.1"/>
</dbReference>
<dbReference type="Gene3D" id="3.30.70.2650">
    <property type="match status" value="1"/>
</dbReference>
<evidence type="ECO:0000259" key="1">
    <source>
        <dbReference type="Pfam" id="PF07848"/>
    </source>
</evidence>
<dbReference type="PANTHER" id="PTHR30319">
    <property type="entry name" value="PHENYLACETIC ACID REGULATOR-RELATED TRANSCRIPTIONAL REPRESSOR"/>
    <property type="match status" value="1"/>
</dbReference>
<evidence type="ECO:0000259" key="3">
    <source>
        <dbReference type="Pfam" id="PF20803"/>
    </source>
</evidence>
<proteinExistence type="predicted"/>
<dbReference type="InterPro" id="IPR036388">
    <property type="entry name" value="WH-like_DNA-bd_sf"/>
</dbReference>